<evidence type="ECO:0000256" key="4">
    <source>
        <dbReference type="ARBA" id="ARBA00023157"/>
    </source>
</evidence>
<evidence type="ECO:0000256" key="1">
    <source>
        <dbReference type="ARBA" id="ARBA00004196"/>
    </source>
</evidence>
<evidence type="ECO:0000259" key="6">
    <source>
        <dbReference type="PROSITE" id="PS51352"/>
    </source>
</evidence>
<dbReference type="SUPFAM" id="SSF52833">
    <property type="entry name" value="Thioredoxin-like"/>
    <property type="match status" value="1"/>
</dbReference>
<name>A0A1D8G274_9ACTN</name>
<dbReference type="RefSeq" id="WP_069976870.1">
    <property type="nucleotide sequence ID" value="NZ_CP017316.1"/>
</dbReference>
<keyword evidence="5" id="KW-0676">Redox-active center</keyword>
<keyword evidence="2" id="KW-0201">Cytochrome c-type biogenesis</keyword>
<dbReference type="PANTHER" id="PTHR42852:SF6">
    <property type="entry name" value="THIOL:DISULFIDE INTERCHANGE PROTEIN DSBE"/>
    <property type="match status" value="1"/>
</dbReference>
<dbReference type="PATRIC" id="fig|285473.5.peg.2488"/>
<dbReference type="STRING" id="285473.A4G23_02376"/>
<dbReference type="GO" id="GO:0017004">
    <property type="term" value="P:cytochrome complex assembly"/>
    <property type="evidence" value="ECO:0007669"/>
    <property type="project" value="UniProtKB-KW"/>
</dbReference>
<gene>
    <name evidence="7" type="primary">resA_1</name>
    <name evidence="7" type="ORF">A4G23_02376</name>
</gene>
<dbReference type="KEGG" id="srn:A4G23_02376"/>
<reference evidence="7 8" key="1">
    <citation type="submission" date="2016-09" db="EMBL/GenBank/DDBJ databases">
        <title>Streptomyces rubrolavendulae MJM4426 Genome sequencing and assembly.</title>
        <authorList>
            <person name="Kim J.-G."/>
        </authorList>
    </citation>
    <scope>NUCLEOTIDE SEQUENCE [LARGE SCALE GENOMIC DNA]</scope>
    <source>
        <strain evidence="7 8">MJM4426</strain>
    </source>
</reference>
<evidence type="ECO:0000256" key="5">
    <source>
        <dbReference type="ARBA" id="ARBA00023284"/>
    </source>
</evidence>
<dbReference type="InterPro" id="IPR000866">
    <property type="entry name" value="AhpC/TSA"/>
</dbReference>
<evidence type="ECO:0000256" key="2">
    <source>
        <dbReference type="ARBA" id="ARBA00022748"/>
    </source>
</evidence>
<keyword evidence="3" id="KW-0735">Signal-anchor</keyword>
<dbReference type="PROSITE" id="PS51352">
    <property type="entry name" value="THIOREDOXIN_2"/>
    <property type="match status" value="1"/>
</dbReference>
<accession>A0A1D8G274</accession>
<dbReference type="AlphaFoldDB" id="A0A1D8G274"/>
<comment type="subcellular location">
    <subcellularLocation>
        <location evidence="1">Cell envelope</location>
    </subcellularLocation>
</comment>
<dbReference type="InterPro" id="IPR050553">
    <property type="entry name" value="Thioredoxin_ResA/DsbE_sf"/>
</dbReference>
<dbReference type="PANTHER" id="PTHR42852">
    <property type="entry name" value="THIOL:DISULFIDE INTERCHANGE PROTEIN DSBE"/>
    <property type="match status" value="1"/>
</dbReference>
<feature type="domain" description="Thioredoxin" evidence="6">
    <location>
        <begin position="62"/>
        <end position="206"/>
    </location>
</feature>
<protein>
    <submittedName>
        <fullName evidence="7">Thiol-disulfide oxidoreductase ResA</fullName>
    </submittedName>
</protein>
<dbReference type="GO" id="GO:0016209">
    <property type="term" value="F:antioxidant activity"/>
    <property type="evidence" value="ECO:0007669"/>
    <property type="project" value="InterPro"/>
</dbReference>
<dbReference type="GO" id="GO:0030313">
    <property type="term" value="C:cell envelope"/>
    <property type="evidence" value="ECO:0007669"/>
    <property type="project" value="UniProtKB-SubCell"/>
</dbReference>
<dbReference type="InterPro" id="IPR036249">
    <property type="entry name" value="Thioredoxin-like_sf"/>
</dbReference>
<organism evidence="7 8">
    <name type="scientific">Streptomyces rubrolavendulae</name>
    <dbReference type="NCBI Taxonomy" id="285473"/>
    <lineage>
        <taxon>Bacteria</taxon>
        <taxon>Bacillati</taxon>
        <taxon>Actinomycetota</taxon>
        <taxon>Actinomycetes</taxon>
        <taxon>Kitasatosporales</taxon>
        <taxon>Streptomycetaceae</taxon>
        <taxon>Streptomyces</taxon>
    </lineage>
</organism>
<dbReference type="EMBL" id="CP017316">
    <property type="protein sequence ID" value="AOT59534.1"/>
    <property type="molecule type" value="Genomic_DNA"/>
</dbReference>
<keyword evidence="8" id="KW-1185">Reference proteome</keyword>
<dbReference type="OrthoDB" id="9796554at2"/>
<dbReference type="Proteomes" id="UP000095349">
    <property type="component" value="Chromosome"/>
</dbReference>
<dbReference type="Pfam" id="PF00578">
    <property type="entry name" value="AhpC-TSA"/>
    <property type="match status" value="1"/>
</dbReference>
<dbReference type="Gene3D" id="3.40.30.10">
    <property type="entry name" value="Glutaredoxin"/>
    <property type="match status" value="1"/>
</dbReference>
<dbReference type="InterPro" id="IPR013766">
    <property type="entry name" value="Thioredoxin_domain"/>
</dbReference>
<evidence type="ECO:0000313" key="7">
    <source>
        <dbReference type="EMBL" id="AOT59534.1"/>
    </source>
</evidence>
<evidence type="ECO:0000256" key="3">
    <source>
        <dbReference type="ARBA" id="ARBA00022968"/>
    </source>
</evidence>
<proteinExistence type="predicted"/>
<sequence length="208" mass="22882">MTADSVTALVRRRPARRLRARVLVPAACLLLIPGCTTGSPGRGTPPAAGFTAGDDGVDRVEKTRRVAAPRLTGESLQGERIDLGDYRGKVVALNVWGSWCDPCRAEAPHFAKAAKELKGEGVEFVGINTRNRDKTQPVKFEEDYGVTYPSIYDPYGELLLRFPKGSLNPQIIPSTLVIDRDGRIAARAMKALNEEQLRDMLEPVLRER</sequence>
<dbReference type="GO" id="GO:0016491">
    <property type="term" value="F:oxidoreductase activity"/>
    <property type="evidence" value="ECO:0007669"/>
    <property type="project" value="InterPro"/>
</dbReference>
<evidence type="ECO:0000313" key="8">
    <source>
        <dbReference type="Proteomes" id="UP000095349"/>
    </source>
</evidence>
<keyword evidence="4" id="KW-1015">Disulfide bond</keyword>
<keyword evidence="3" id="KW-0812">Transmembrane</keyword>
<dbReference type="CDD" id="cd02966">
    <property type="entry name" value="TlpA_like_family"/>
    <property type="match status" value="1"/>
</dbReference>